<dbReference type="GO" id="GO:0016787">
    <property type="term" value="F:hydrolase activity"/>
    <property type="evidence" value="ECO:0007669"/>
    <property type="project" value="UniProtKB-KW"/>
</dbReference>
<dbReference type="PANTHER" id="PTHR43808">
    <property type="entry name" value="ACETYLORNITHINE DEACETYLASE"/>
    <property type="match status" value="1"/>
</dbReference>
<keyword evidence="5" id="KW-0378">Hydrolase</keyword>
<evidence type="ECO:0000313" key="9">
    <source>
        <dbReference type="EMBL" id="ADK84531.1"/>
    </source>
</evidence>
<gene>
    <name evidence="9" type="ordered locus">Deba_1163</name>
</gene>
<dbReference type="PANTHER" id="PTHR43808:SF32">
    <property type="entry name" value="ARGE_DAPE-RELATED DEACYLASE"/>
    <property type="match status" value="1"/>
</dbReference>
<evidence type="ECO:0000313" key="10">
    <source>
        <dbReference type="Proteomes" id="UP000009047"/>
    </source>
</evidence>
<dbReference type="InterPro" id="IPR036264">
    <property type="entry name" value="Bact_exopeptidase_dim_dom"/>
</dbReference>
<dbReference type="Pfam" id="PF01546">
    <property type="entry name" value="Peptidase_M20"/>
    <property type="match status" value="1"/>
</dbReference>
<sequence length="410" mass="43637">MDNSQLIIEKVEQYRQEIIEIQRALVATPALGPDNGGQGEAAKAALVQGWLEAMGLAVQRVDAPDPRAAGGARPNVAATYPGGPGRRVWVLSHLDVVPPGDAALWSSDPWRLRVDGDKLYGRGVNDNHAGLVSSLIGLKALIDLGIKPAGDVGLILVSDEETSSKHGLAHVLEARPDLFGPDDLIIVPDSGLEDGSGIEVVEKSMLWLRVEVSGRQVHASMPHKGVNALHAAARMICAVGEIAERYPQTDPRFDPPGSTMQATRKDAGVQNINTVPGRDVFYLDCRMLPGISLGEVIAEIRRVFEAIAAEDGATVDVEIVQKLQAPPATPDEAPVVLALRRAVKRVLGLEARPYGIGGGTVAAFFRQKGLPAAVWQTAVDTAHMPDEWISLDGLIKDAAVFALVYAGFEG</sequence>
<dbReference type="Pfam" id="PF07687">
    <property type="entry name" value="M20_dimer"/>
    <property type="match status" value="1"/>
</dbReference>
<dbReference type="InterPro" id="IPR010182">
    <property type="entry name" value="ArgE/DapE"/>
</dbReference>
<comment type="similarity">
    <text evidence="3">Belongs to the peptidase M20A family.</text>
</comment>
<accession>E1QIV8</accession>
<feature type="domain" description="Peptidase M20 dimerisation" evidence="8">
    <location>
        <begin position="202"/>
        <end position="311"/>
    </location>
</feature>
<dbReference type="SUPFAM" id="SSF55031">
    <property type="entry name" value="Bacterial exopeptidase dimerisation domain"/>
    <property type="match status" value="1"/>
</dbReference>
<keyword evidence="4" id="KW-0479">Metal-binding</keyword>
<comment type="cofactor">
    <cofactor evidence="1">
        <name>Co(2+)</name>
        <dbReference type="ChEBI" id="CHEBI:48828"/>
    </cofactor>
</comment>
<proteinExistence type="inferred from homology"/>
<evidence type="ECO:0000256" key="3">
    <source>
        <dbReference type="ARBA" id="ARBA00006247"/>
    </source>
</evidence>
<dbReference type="NCBIfam" id="NF010589">
    <property type="entry name" value="PRK13983.1"/>
    <property type="match status" value="1"/>
</dbReference>
<dbReference type="STRING" id="644282.Deba_1163"/>
<dbReference type="eggNOG" id="COG0624">
    <property type="taxonomic scope" value="Bacteria"/>
</dbReference>
<dbReference type="GO" id="GO:0046872">
    <property type="term" value="F:metal ion binding"/>
    <property type="evidence" value="ECO:0007669"/>
    <property type="project" value="UniProtKB-KW"/>
</dbReference>
<evidence type="ECO:0000256" key="1">
    <source>
        <dbReference type="ARBA" id="ARBA00001941"/>
    </source>
</evidence>
<evidence type="ECO:0000256" key="7">
    <source>
        <dbReference type="ARBA" id="ARBA00023285"/>
    </source>
</evidence>
<keyword evidence="10" id="KW-1185">Reference proteome</keyword>
<dbReference type="InterPro" id="IPR050072">
    <property type="entry name" value="Peptidase_M20A"/>
</dbReference>
<keyword evidence="6" id="KW-0862">Zinc</keyword>
<dbReference type="HOGENOM" id="CLU_021802_2_2_7"/>
<reference evidence="9 10" key="1">
    <citation type="journal article" date="2010" name="Stand. Genomic Sci.">
        <title>Complete genome sequence of Desulfarculus baarsii type strain (2st14).</title>
        <authorList>
            <person name="Sun H."/>
            <person name="Spring S."/>
            <person name="Lapidus A."/>
            <person name="Davenport K."/>
            <person name="Del Rio T.G."/>
            <person name="Tice H."/>
            <person name="Nolan M."/>
            <person name="Copeland A."/>
            <person name="Cheng J.F."/>
            <person name="Lucas S."/>
            <person name="Tapia R."/>
            <person name="Goodwin L."/>
            <person name="Pitluck S."/>
            <person name="Ivanova N."/>
            <person name="Pagani I."/>
            <person name="Mavromatis K."/>
            <person name="Ovchinnikova G."/>
            <person name="Pati A."/>
            <person name="Chen A."/>
            <person name="Palaniappan K."/>
            <person name="Hauser L."/>
            <person name="Chang Y.J."/>
            <person name="Jeffries C.D."/>
            <person name="Detter J.C."/>
            <person name="Han C."/>
            <person name="Rohde M."/>
            <person name="Brambilla E."/>
            <person name="Goker M."/>
            <person name="Woyke T."/>
            <person name="Bristow J."/>
            <person name="Eisen J.A."/>
            <person name="Markowitz V."/>
            <person name="Hugenholtz P."/>
            <person name="Kyrpides N.C."/>
            <person name="Klenk H.P."/>
            <person name="Land M."/>
        </authorList>
    </citation>
    <scope>NUCLEOTIDE SEQUENCE [LARGE SCALE GENOMIC DNA]</scope>
    <source>
        <strain evidence="10">ATCC 33931 / DSM 2075 / LMG 7858 / VKM B-1802 / 2st14</strain>
    </source>
</reference>
<dbReference type="AlphaFoldDB" id="E1QIV8"/>
<dbReference type="SUPFAM" id="SSF53187">
    <property type="entry name" value="Zn-dependent exopeptidases"/>
    <property type="match status" value="1"/>
</dbReference>
<evidence type="ECO:0000256" key="5">
    <source>
        <dbReference type="ARBA" id="ARBA00022801"/>
    </source>
</evidence>
<name>E1QIV8_DESB2</name>
<dbReference type="InterPro" id="IPR011650">
    <property type="entry name" value="Peptidase_M20_dimer"/>
</dbReference>
<evidence type="ECO:0000256" key="4">
    <source>
        <dbReference type="ARBA" id="ARBA00022723"/>
    </source>
</evidence>
<dbReference type="Gene3D" id="3.40.630.10">
    <property type="entry name" value="Zn peptidases"/>
    <property type="match status" value="1"/>
</dbReference>
<dbReference type="EMBL" id="CP002085">
    <property type="protein sequence ID" value="ADK84531.1"/>
    <property type="molecule type" value="Genomic_DNA"/>
</dbReference>
<organism evidence="9 10">
    <name type="scientific">Desulfarculus baarsii (strain ATCC 33931 / DSM 2075 / LMG 7858 / VKM B-1802 / 2st14)</name>
    <dbReference type="NCBI Taxonomy" id="644282"/>
    <lineage>
        <taxon>Bacteria</taxon>
        <taxon>Pseudomonadati</taxon>
        <taxon>Thermodesulfobacteriota</taxon>
        <taxon>Desulfarculia</taxon>
        <taxon>Desulfarculales</taxon>
        <taxon>Desulfarculaceae</taxon>
        <taxon>Desulfarculus</taxon>
    </lineage>
</organism>
<evidence type="ECO:0000256" key="6">
    <source>
        <dbReference type="ARBA" id="ARBA00022833"/>
    </source>
</evidence>
<comment type="cofactor">
    <cofactor evidence="2">
        <name>Zn(2+)</name>
        <dbReference type="ChEBI" id="CHEBI:29105"/>
    </cofactor>
</comment>
<dbReference type="RefSeq" id="WP_013257985.1">
    <property type="nucleotide sequence ID" value="NC_014365.1"/>
</dbReference>
<dbReference type="InterPro" id="IPR002933">
    <property type="entry name" value="Peptidase_M20"/>
</dbReference>
<dbReference type="KEGG" id="dbr:Deba_1163"/>
<dbReference type="Proteomes" id="UP000009047">
    <property type="component" value="Chromosome"/>
</dbReference>
<evidence type="ECO:0000256" key="2">
    <source>
        <dbReference type="ARBA" id="ARBA00001947"/>
    </source>
</evidence>
<protein>
    <submittedName>
        <fullName evidence="9">Acetylornithine deacetylase or succinyl-diaminopimelate desuccinylase</fullName>
    </submittedName>
</protein>
<dbReference type="NCBIfam" id="TIGR01910">
    <property type="entry name" value="DapE-ArgE"/>
    <property type="match status" value="1"/>
</dbReference>
<evidence type="ECO:0000259" key="8">
    <source>
        <dbReference type="Pfam" id="PF07687"/>
    </source>
</evidence>
<dbReference type="Gene3D" id="3.30.70.360">
    <property type="match status" value="1"/>
</dbReference>
<keyword evidence="7" id="KW-0170">Cobalt</keyword>
<dbReference type="OrthoDB" id="5443984at2"/>